<keyword evidence="2" id="KW-1185">Reference proteome</keyword>
<dbReference type="InterPro" id="IPR011008">
    <property type="entry name" value="Dimeric_a/b-barrel"/>
</dbReference>
<name>A0ABY3PLH9_9CYAN</name>
<dbReference type="RefSeq" id="WP_230841593.1">
    <property type="nucleotide sequence ID" value="NZ_CP063845.1"/>
</dbReference>
<protein>
    <recommendedName>
        <fullName evidence="3">Antibiotic biosynthesis monooxygenase</fullName>
    </recommendedName>
</protein>
<evidence type="ECO:0000313" key="2">
    <source>
        <dbReference type="Proteomes" id="UP001054846"/>
    </source>
</evidence>
<evidence type="ECO:0000313" key="1">
    <source>
        <dbReference type="EMBL" id="UFP94546.1"/>
    </source>
</evidence>
<dbReference type="Gene3D" id="3.30.70.100">
    <property type="match status" value="2"/>
</dbReference>
<dbReference type="EMBL" id="CP063845">
    <property type="protein sequence ID" value="UFP94546.1"/>
    <property type="molecule type" value="Genomic_DNA"/>
</dbReference>
<evidence type="ECO:0008006" key="3">
    <source>
        <dbReference type="Google" id="ProtNLM"/>
    </source>
</evidence>
<dbReference type="SUPFAM" id="SSF54909">
    <property type="entry name" value="Dimeric alpha+beta barrel"/>
    <property type="match status" value="2"/>
</dbReference>
<accession>A0ABY3PLH9</accession>
<gene>
    <name evidence="1" type="ORF">ISF26_22870</name>
</gene>
<organism evidence="1 2">
    <name type="scientific">Gloeobacter morelensis MG652769</name>
    <dbReference type="NCBI Taxonomy" id="2781736"/>
    <lineage>
        <taxon>Bacteria</taxon>
        <taxon>Bacillati</taxon>
        <taxon>Cyanobacteriota</taxon>
        <taxon>Cyanophyceae</taxon>
        <taxon>Gloeobacterales</taxon>
        <taxon>Gloeobacteraceae</taxon>
        <taxon>Gloeobacter</taxon>
        <taxon>Gloeobacter morelensis</taxon>
    </lineage>
</organism>
<proteinExistence type="predicted"/>
<reference evidence="1 2" key="1">
    <citation type="journal article" date="2021" name="Genome Biol. Evol.">
        <title>Complete Genome Sequencing of a Novel Gloeobacter Species from a Waterfall Cave in Mexico.</title>
        <authorList>
            <person name="Saw J.H."/>
            <person name="Cardona T."/>
            <person name="Montejano G."/>
        </authorList>
    </citation>
    <scope>NUCLEOTIDE SEQUENCE [LARGE SCALE GENOMIC DNA]</scope>
    <source>
        <strain evidence="1">MG652769</strain>
    </source>
</reference>
<sequence length="205" mass="22628">MPAIARSSGLPAEFAVFAVEPEQQSALVQSLIAHIESTAQPLPGFVSGTVHRSRDGLRVTGYIQWATPDTYVATPPLADFASPDAHLYEIFAEEPAGSQMQTFTGMEGLINFGIFKMKAPENQPRFVELFIQALGMVSGQTGLISTHAHRSLDGWRCINYGHWRSLEEYAAMDCNRPFSSIFAEMLSLADNEYQPTLHEVVFTTN</sequence>
<dbReference type="Proteomes" id="UP001054846">
    <property type="component" value="Chromosome"/>
</dbReference>